<feature type="compositionally biased region" description="Low complexity" evidence="1">
    <location>
        <begin position="820"/>
        <end position="835"/>
    </location>
</feature>
<dbReference type="InterPro" id="IPR011009">
    <property type="entry name" value="Kinase-like_dom_sf"/>
</dbReference>
<accession>A0A921MX64</accession>
<feature type="region of interest" description="Disordered" evidence="1">
    <location>
        <begin position="791"/>
        <end position="853"/>
    </location>
</feature>
<protein>
    <submittedName>
        <fullName evidence="3">Aminoglycoside phosphotransferase family protein</fullName>
    </submittedName>
</protein>
<dbReference type="Proteomes" id="UP000742460">
    <property type="component" value="Unassembled WGS sequence"/>
</dbReference>
<dbReference type="InterPro" id="IPR051678">
    <property type="entry name" value="AGP_Transferase"/>
</dbReference>
<organism evidence="3 4">
    <name type="scientific">Brachybacterium massiliense</name>
    <dbReference type="NCBI Taxonomy" id="1755098"/>
    <lineage>
        <taxon>Bacteria</taxon>
        <taxon>Bacillati</taxon>
        <taxon>Actinomycetota</taxon>
        <taxon>Actinomycetes</taxon>
        <taxon>Micrococcales</taxon>
        <taxon>Dermabacteraceae</taxon>
        <taxon>Brachybacterium</taxon>
    </lineage>
</organism>
<gene>
    <name evidence="3" type="ORF">K8V81_08750</name>
</gene>
<dbReference type="PANTHER" id="PTHR21310">
    <property type="entry name" value="AMINOGLYCOSIDE PHOSPHOTRANSFERASE-RELATED-RELATED"/>
    <property type="match status" value="1"/>
</dbReference>
<evidence type="ECO:0000259" key="2">
    <source>
        <dbReference type="Pfam" id="PF01636"/>
    </source>
</evidence>
<feature type="region of interest" description="Disordered" evidence="1">
    <location>
        <begin position="93"/>
        <end position="116"/>
    </location>
</feature>
<evidence type="ECO:0000256" key="1">
    <source>
        <dbReference type="SAM" id="MobiDB-lite"/>
    </source>
</evidence>
<reference evidence="3" key="2">
    <citation type="submission" date="2021-09" db="EMBL/GenBank/DDBJ databases">
        <authorList>
            <person name="Gilroy R."/>
        </authorList>
    </citation>
    <scope>NUCLEOTIDE SEQUENCE</scope>
    <source>
        <strain evidence="3">ChiGjej5B5-22894</strain>
    </source>
</reference>
<dbReference type="Gene3D" id="3.90.1200.10">
    <property type="match status" value="2"/>
</dbReference>
<dbReference type="InterPro" id="IPR002575">
    <property type="entry name" value="Aminoglycoside_PTrfase"/>
</dbReference>
<dbReference type="EMBL" id="DYUE01000204">
    <property type="protein sequence ID" value="HJG91802.1"/>
    <property type="molecule type" value="Genomic_DNA"/>
</dbReference>
<evidence type="ECO:0000313" key="4">
    <source>
        <dbReference type="Proteomes" id="UP000742460"/>
    </source>
</evidence>
<name>A0A921MX64_9MICO</name>
<dbReference type="AlphaFoldDB" id="A0A921MX64"/>
<dbReference type="Pfam" id="PF01636">
    <property type="entry name" value="APH"/>
    <property type="match status" value="1"/>
</dbReference>
<proteinExistence type="predicted"/>
<feature type="domain" description="Aminoglycoside phosphotransferase" evidence="2">
    <location>
        <begin position="219"/>
        <end position="358"/>
    </location>
</feature>
<dbReference type="SUPFAM" id="SSF56112">
    <property type="entry name" value="Protein kinase-like (PK-like)"/>
    <property type="match status" value="2"/>
</dbReference>
<comment type="caution">
    <text evidence="3">The sequence shown here is derived from an EMBL/GenBank/DDBJ whole genome shotgun (WGS) entry which is preliminary data.</text>
</comment>
<reference evidence="3" key="1">
    <citation type="journal article" date="2021" name="PeerJ">
        <title>Extensive microbial diversity within the chicken gut microbiome revealed by metagenomics and culture.</title>
        <authorList>
            <person name="Gilroy R."/>
            <person name="Ravi A."/>
            <person name="Getino M."/>
            <person name="Pursley I."/>
            <person name="Horton D.L."/>
            <person name="Alikhan N.F."/>
            <person name="Baker D."/>
            <person name="Gharbi K."/>
            <person name="Hall N."/>
            <person name="Watson M."/>
            <person name="Adriaenssens E.M."/>
            <person name="Foster-Nyarko E."/>
            <person name="Jarju S."/>
            <person name="Secka A."/>
            <person name="Antonio M."/>
            <person name="Oren A."/>
            <person name="Chaudhuri R.R."/>
            <person name="La Ragione R."/>
            <person name="Hildebrand F."/>
            <person name="Pallen M.J."/>
        </authorList>
    </citation>
    <scope>NUCLEOTIDE SEQUENCE</scope>
    <source>
        <strain evidence="3">ChiGjej5B5-22894</strain>
    </source>
</reference>
<evidence type="ECO:0000313" key="3">
    <source>
        <dbReference type="EMBL" id="HJG91802.1"/>
    </source>
</evidence>
<sequence length="853" mass="90867">METTPAALQLLHDHARLPGAGAVLEAQQLSALLGRDIDLDRVRIKPGASVLVSHRAPAREKGPDGAGRAVSDVGWAQLVASADKRENALRRAARSGVRIDEHTSAPEGPYLLSGGLDSDPQLGREIHRLLGRLDGAPLRVLSYNPARHAVLLLPGSREVLRVSAQPLDDLLRVEGCWRELGLPTVPQRRWRDRPGVLIGEQWGHGDLARLAHHPLSMPAATRLGGIIARLHAADVTGRDLPEARVGELIPVTSRTVADLLPASAHRIERLSQRLREMLETGGDRVLIHGDLSPDQVLVSVDETAVPGEGHLPLRVVDLDRSGLGPRGADLGSWIASCLLAGVEEQATAFLRGYARHLDLPPRTELAAWTARALLSSALDPMRRYSADWPEKVARRLALAEIVLERPGRLPLPAPDAVEVRRGAQIPLVPATVEHAGRLLTVGRAWADDGRGLPLELTDPGAESAGQRLRAARLDPATGEVTVLESGTDPRLPGLARMLAQHPGAAVVSHRPGKRAVVRIDAAADGEPGASGERFVKIVRPGRAERLLRAIDRSSAFDGPFRTAEVLAADEDTVTFAALEGRLLHDGLSVQDGTWRRAWRETLSAWAEAVDASRRDLNAALPAGAEIADFHGPAAELAVLGDWAGRAAAVDPAGTAVRGRAFRLAERALRGLGEVERPALIHRDLHDKQVLWDPVTGPALLDVDTATLGDPALDAANLRAHATWRELQGIWTEEQAAVVREEVDRVAALGGIRPETLAAYESGTIARLACVYAFRPRWRGAAHAFAATLDPTGRTAEGEPERGLCSASGPDPRPAPAGDLTTPGGPSSAGGPTRAGDPTTPGGPASHLERSISR</sequence>